<protein>
    <submittedName>
        <fullName evidence="2">Uncharacterized protein</fullName>
    </submittedName>
</protein>
<dbReference type="AlphaFoldDB" id="G4YIZ3"/>
<proteinExistence type="predicted"/>
<evidence type="ECO:0000256" key="1">
    <source>
        <dbReference type="SAM" id="MobiDB-lite"/>
    </source>
</evidence>
<feature type="compositionally biased region" description="Acidic residues" evidence="1">
    <location>
        <begin position="11"/>
        <end position="25"/>
    </location>
</feature>
<dbReference type="InParanoid" id="G4YIZ3"/>
<organism evidence="2 3">
    <name type="scientific">Phytophthora sojae (strain P6497)</name>
    <name type="common">Soybean stem and root rot agent</name>
    <name type="synonym">Phytophthora megasperma f. sp. glycines</name>
    <dbReference type="NCBI Taxonomy" id="1094619"/>
    <lineage>
        <taxon>Eukaryota</taxon>
        <taxon>Sar</taxon>
        <taxon>Stramenopiles</taxon>
        <taxon>Oomycota</taxon>
        <taxon>Peronosporomycetes</taxon>
        <taxon>Peronosporales</taxon>
        <taxon>Peronosporaceae</taxon>
        <taxon>Phytophthora</taxon>
    </lineage>
</organism>
<dbReference type="Proteomes" id="UP000002640">
    <property type="component" value="Unassembled WGS sequence"/>
</dbReference>
<feature type="region of interest" description="Disordered" evidence="1">
    <location>
        <begin position="1"/>
        <end position="55"/>
    </location>
</feature>
<dbReference type="InterPro" id="IPR052980">
    <property type="entry name" value="Crinkler_effector"/>
</dbReference>
<feature type="compositionally biased region" description="Basic and acidic residues" evidence="1">
    <location>
        <begin position="462"/>
        <end position="486"/>
    </location>
</feature>
<accession>G4YIZ3</accession>
<dbReference type="GeneID" id="20654341"/>
<dbReference type="EMBL" id="JH159151">
    <property type="protein sequence ID" value="EGZ28815.1"/>
    <property type="molecule type" value="Genomic_DNA"/>
</dbReference>
<feature type="region of interest" description="Disordered" evidence="1">
    <location>
        <begin position="453"/>
        <end position="486"/>
    </location>
</feature>
<evidence type="ECO:0000313" key="2">
    <source>
        <dbReference type="EMBL" id="EGZ28815.1"/>
    </source>
</evidence>
<feature type="compositionally biased region" description="Acidic residues" evidence="1">
    <location>
        <begin position="33"/>
        <end position="53"/>
    </location>
</feature>
<gene>
    <name evidence="2" type="ORF">PHYSODRAFT_473347</name>
</gene>
<name>G4YIZ3_PHYSP</name>
<keyword evidence="3" id="KW-1185">Reference proteome</keyword>
<dbReference type="OMA" id="LRCWESH"/>
<dbReference type="PANTHER" id="PTHR33129">
    <property type="entry name" value="PROTEIN KINASE DOMAIN-CONTAINING PROTEIN-RELATED"/>
    <property type="match status" value="1"/>
</dbReference>
<dbReference type="KEGG" id="psoj:PHYSODRAFT_473347"/>
<reference evidence="2 3" key="1">
    <citation type="journal article" date="2006" name="Science">
        <title>Phytophthora genome sequences uncover evolutionary origins and mechanisms of pathogenesis.</title>
        <authorList>
            <person name="Tyler B.M."/>
            <person name="Tripathy S."/>
            <person name="Zhang X."/>
            <person name="Dehal P."/>
            <person name="Jiang R.H."/>
            <person name="Aerts A."/>
            <person name="Arredondo F.D."/>
            <person name="Baxter L."/>
            <person name="Bensasson D."/>
            <person name="Beynon J.L."/>
            <person name="Chapman J."/>
            <person name="Damasceno C.M."/>
            <person name="Dorrance A.E."/>
            <person name="Dou D."/>
            <person name="Dickerman A.W."/>
            <person name="Dubchak I.L."/>
            <person name="Garbelotto M."/>
            <person name="Gijzen M."/>
            <person name="Gordon S.G."/>
            <person name="Govers F."/>
            <person name="Grunwald N.J."/>
            <person name="Huang W."/>
            <person name="Ivors K.L."/>
            <person name="Jones R.W."/>
            <person name="Kamoun S."/>
            <person name="Krampis K."/>
            <person name="Lamour K.H."/>
            <person name="Lee M.K."/>
            <person name="McDonald W.H."/>
            <person name="Medina M."/>
            <person name="Meijer H.J."/>
            <person name="Nordberg E.K."/>
            <person name="Maclean D.J."/>
            <person name="Ospina-Giraldo M.D."/>
            <person name="Morris P.F."/>
            <person name="Phuntumart V."/>
            <person name="Putnam N.H."/>
            <person name="Rash S."/>
            <person name="Rose J.K."/>
            <person name="Sakihama Y."/>
            <person name="Salamov A.A."/>
            <person name="Savidor A."/>
            <person name="Scheuring C.F."/>
            <person name="Smith B.M."/>
            <person name="Sobral B.W."/>
            <person name="Terry A."/>
            <person name="Torto-Alalibo T.A."/>
            <person name="Win J."/>
            <person name="Xu Z."/>
            <person name="Zhang H."/>
            <person name="Grigoriev I.V."/>
            <person name="Rokhsar D.S."/>
            <person name="Boore J.L."/>
        </authorList>
    </citation>
    <scope>NUCLEOTIDE SEQUENCE [LARGE SCALE GENOMIC DNA]</scope>
    <source>
        <strain evidence="2 3">P6497</strain>
    </source>
</reference>
<sequence>MAAQKKNGDESLQENEDDECLEEKEDVGKSADDSNDVEEGYDESEEETEEDEDAALKQIAERSSAKVNIKLPIPSGLPFAVAYEGGDFYFVRKCYDVYYMLVVKLLKEGKKCITLTGTPAKLLGRILTLLSILYAYFFDHFRSEHQGQGWIIVALTYKKAGTVKKLAIFQEGQDTIRVEACPQLLSTIALELKGVSQQNLAGLKNYNRKKKVLYLCDGPPHVSYPQAVVFTSPNDRWLGNVRKDRCTYWMPPWKLKELQLAAAELDYPVNDEELKERFWNLGGVARHCISLDPEAIPEAMEELKECITSINNRGDLENLLLGRQNNDTRHRFLHYQPISTGRRKDTKLLGLLETVKEKPERAAIVFLHPQAKGFKQQNIIVSGGSPKSLEAIGGIGPLTMKTLALYGVTTVEELKNAINDFRDGKIVMQDSHNVSKHKADWMRALRCWESHMDSLSDSSEEGESKMSKKSKEGNDGRSRKTRRDDD</sequence>
<evidence type="ECO:0000313" key="3">
    <source>
        <dbReference type="Proteomes" id="UP000002640"/>
    </source>
</evidence>
<dbReference type="RefSeq" id="XP_009516090.1">
    <property type="nucleotide sequence ID" value="XM_009517795.1"/>
</dbReference>